<dbReference type="PANTHER" id="PTHR43313">
    <property type="entry name" value="SHORT-CHAIN DEHYDROGENASE/REDUCTASE FAMILY 9C"/>
    <property type="match status" value="1"/>
</dbReference>
<dbReference type="SMART" id="SM00822">
    <property type="entry name" value="PKS_KR"/>
    <property type="match status" value="1"/>
</dbReference>
<sequence>MRTAVVTGVSSGIGRAVAEQLVAEGWHVFGSVRKPGGDEGLSAGLGGRFTPLVFDVRDAEAVAAAAGQVSQALDGRTLTALVNNAGLANFGPLALQPIADWQAQIDVNLVGTLRVVQAFLPLLGADPARSGQPGRIVNVSSVSGSMTLPFVSGYAASKHGLEALSDAMRSELAIYGIKTIVIQPGPVQTPIWRKVHRPEDGLYAGSDYGALFEAFKSAFIAAGRNAHVPESFAKLIYKALTARNPKSRYARVRGRFLNWTLPSLLPARLLDRLLIEKFGLSDQRYVA</sequence>
<protein>
    <submittedName>
        <fullName evidence="3">NAD(P)-dependent dehydrogenase (Short-subunit alcohol dehydrogenase family)</fullName>
    </submittedName>
</protein>
<keyword evidence="4" id="KW-1185">Reference proteome</keyword>
<dbReference type="InterPro" id="IPR002347">
    <property type="entry name" value="SDR_fam"/>
</dbReference>
<evidence type="ECO:0000313" key="3">
    <source>
        <dbReference type="EMBL" id="MBB4633807.1"/>
    </source>
</evidence>
<dbReference type="PROSITE" id="PS00061">
    <property type="entry name" value="ADH_SHORT"/>
    <property type="match status" value="1"/>
</dbReference>
<evidence type="ECO:0000313" key="4">
    <source>
        <dbReference type="Proteomes" id="UP000566324"/>
    </source>
</evidence>
<gene>
    <name evidence="3" type="ORF">GGQ98_003463</name>
</gene>
<dbReference type="GO" id="GO:0008202">
    <property type="term" value="P:steroid metabolic process"/>
    <property type="evidence" value="ECO:0007669"/>
    <property type="project" value="TreeGrafter"/>
</dbReference>
<dbReference type="RefSeq" id="WP_184071738.1">
    <property type="nucleotide sequence ID" value="NZ_JACHNZ010000059.1"/>
</dbReference>
<comment type="caution">
    <text evidence="3">The sequence shown here is derived from an EMBL/GenBank/DDBJ whole genome shotgun (WGS) entry which is preliminary data.</text>
</comment>
<comment type="similarity">
    <text evidence="1">Belongs to the short-chain dehydrogenases/reductases (SDR) family.</text>
</comment>
<dbReference type="Gene3D" id="3.40.50.720">
    <property type="entry name" value="NAD(P)-binding Rossmann-like Domain"/>
    <property type="match status" value="1"/>
</dbReference>
<evidence type="ECO:0000256" key="1">
    <source>
        <dbReference type="RuleBase" id="RU000363"/>
    </source>
</evidence>
<proteinExistence type="inferred from homology"/>
<dbReference type="InterPro" id="IPR020904">
    <property type="entry name" value="Sc_DH/Rdtase_CS"/>
</dbReference>
<dbReference type="SUPFAM" id="SSF51735">
    <property type="entry name" value="NAD(P)-binding Rossmann-fold domains"/>
    <property type="match status" value="1"/>
</dbReference>
<dbReference type="EMBL" id="JACHNZ010000059">
    <property type="protein sequence ID" value="MBB4633807.1"/>
    <property type="molecule type" value="Genomic_DNA"/>
</dbReference>
<feature type="domain" description="Ketoreductase" evidence="2">
    <location>
        <begin position="2"/>
        <end position="195"/>
    </location>
</feature>
<dbReference type="InterPro" id="IPR057326">
    <property type="entry name" value="KR_dom"/>
</dbReference>
<dbReference type="AlphaFoldDB" id="A0A7W7B4F2"/>
<organism evidence="3 4">
    <name type="scientific">Sphingosinicella soli</name>
    <dbReference type="NCBI Taxonomy" id="333708"/>
    <lineage>
        <taxon>Bacteria</taxon>
        <taxon>Pseudomonadati</taxon>
        <taxon>Pseudomonadota</taxon>
        <taxon>Alphaproteobacteria</taxon>
        <taxon>Sphingomonadales</taxon>
        <taxon>Sphingosinicellaceae</taxon>
        <taxon>Sphingosinicella</taxon>
    </lineage>
</organism>
<dbReference type="GO" id="GO:0016491">
    <property type="term" value="F:oxidoreductase activity"/>
    <property type="evidence" value="ECO:0007669"/>
    <property type="project" value="TreeGrafter"/>
</dbReference>
<evidence type="ECO:0000259" key="2">
    <source>
        <dbReference type="SMART" id="SM00822"/>
    </source>
</evidence>
<reference evidence="3 4" key="1">
    <citation type="submission" date="2020-08" db="EMBL/GenBank/DDBJ databases">
        <title>Genomic Encyclopedia of Type Strains, Phase IV (KMG-IV): sequencing the most valuable type-strain genomes for metagenomic binning, comparative biology and taxonomic classification.</title>
        <authorList>
            <person name="Goeker M."/>
        </authorList>
    </citation>
    <scope>NUCLEOTIDE SEQUENCE [LARGE SCALE GENOMIC DNA]</scope>
    <source>
        <strain evidence="3 4">DSM 17328</strain>
    </source>
</reference>
<dbReference type="InterPro" id="IPR036291">
    <property type="entry name" value="NAD(P)-bd_dom_sf"/>
</dbReference>
<dbReference type="PRINTS" id="PR00081">
    <property type="entry name" value="GDHRDH"/>
</dbReference>
<dbReference type="PANTHER" id="PTHR43313:SF1">
    <property type="entry name" value="3BETA-HYDROXYSTEROID DEHYDROGENASE DHS-16"/>
    <property type="match status" value="1"/>
</dbReference>
<dbReference type="Proteomes" id="UP000566324">
    <property type="component" value="Unassembled WGS sequence"/>
</dbReference>
<accession>A0A7W7B4F2</accession>
<dbReference type="PRINTS" id="PR00080">
    <property type="entry name" value="SDRFAMILY"/>
</dbReference>
<dbReference type="Pfam" id="PF00106">
    <property type="entry name" value="adh_short"/>
    <property type="match status" value="1"/>
</dbReference>
<name>A0A7W7B4F2_9SPHN</name>
<dbReference type="CDD" id="cd05374">
    <property type="entry name" value="17beta-HSD-like_SDR_c"/>
    <property type="match status" value="1"/>
</dbReference>